<comment type="caution">
    <text evidence="11">The sequence shown here is derived from an EMBL/GenBank/DDBJ whole genome shotgun (WGS) entry which is preliminary data.</text>
</comment>
<dbReference type="PANTHER" id="PTHR24037:SF10">
    <property type="entry name" value="MUCIN-13"/>
    <property type="match status" value="1"/>
</dbReference>
<feature type="compositionally biased region" description="Polar residues" evidence="9">
    <location>
        <begin position="217"/>
        <end position="227"/>
    </location>
</feature>
<keyword evidence="8" id="KW-0325">Glycoprotein</keyword>
<organism evidence="11 12">
    <name type="scientific">Takifugu flavidus</name>
    <name type="common">sansaifugu</name>
    <dbReference type="NCBI Taxonomy" id="433684"/>
    <lineage>
        <taxon>Eukaryota</taxon>
        <taxon>Metazoa</taxon>
        <taxon>Chordata</taxon>
        <taxon>Craniata</taxon>
        <taxon>Vertebrata</taxon>
        <taxon>Euteleostomi</taxon>
        <taxon>Actinopterygii</taxon>
        <taxon>Neopterygii</taxon>
        <taxon>Teleostei</taxon>
        <taxon>Neoteleostei</taxon>
        <taxon>Acanthomorphata</taxon>
        <taxon>Eupercaria</taxon>
        <taxon>Tetraodontiformes</taxon>
        <taxon>Tetradontoidea</taxon>
        <taxon>Tetraodontidae</taxon>
        <taxon>Takifugu</taxon>
    </lineage>
</organism>
<protein>
    <submittedName>
        <fullName evidence="11">Uncharacterized protein</fullName>
    </submittedName>
</protein>
<keyword evidence="12" id="KW-1185">Reference proteome</keyword>
<dbReference type="SUPFAM" id="SSF57184">
    <property type="entry name" value="Growth factor receptor domain"/>
    <property type="match status" value="1"/>
</dbReference>
<evidence type="ECO:0000256" key="7">
    <source>
        <dbReference type="ARBA" id="ARBA00023157"/>
    </source>
</evidence>
<feature type="non-terminal residue" evidence="11">
    <location>
        <position position="1"/>
    </location>
</feature>
<gene>
    <name evidence="11" type="ORF">D4764_18G0010960</name>
</gene>
<evidence type="ECO:0000256" key="6">
    <source>
        <dbReference type="ARBA" id="ARBA00023136"/>
    </source>
</evidence>
<evidence type="ECO:0000256" key="2">
    <source>
        <dbReference type="ARBA" id="ARBA00022475"/>
    </source>
</evidence>
<evidence type="ECO:0000256" key="5">
    <source>
        <dbReference type="ARBA" id="ARBA00022737"/>
    </source>
</evidence>
<feature type="region of interest" description="Disordered" evidence="9">
    <location>
        <begin position="108"/>
        <end position="156"/>
    </location>
</feature>
<keyword evidence="3" id="KW-0245">EGF-like domain</keyword>
<name>A0A5C6NW97_9TELE</name>
<evidence type="ECO:0000256" key="10">
    <source>
        <dbReference type="SAM" id="Phobius"/>
    </source>
</evidence>
<keyword evidence="2" id="KW-1003">Cell membrane</keyword>
<keyword evidence="5" id="KW-0677">Repeat</keyword>
<dbReference type="GO" id="GO:0005886">
    <property type="term" value="C:plasma membrane"/>
    <property type="evidence" value="ECO:0007669"/>
    <property type="project" value="UniProtKB-SubCell"/>
</dbReference>
<dbReference type="AlphaFoldDB" id="A0A5C6NW97"/>
<dbReference type="InterPro" id="IPR009030">
    <property type="entry name" value="Growth_fac_rcpt_cys_sf"/>
</dbReference>
<comment type="subcellular location">
    <subcellularLocation>
        <location evidence="1">Cell membrane</location>
    </subcellularLocation>
</comment>
<dbReference type="PANTHER" id="PTHR24037">
    <property type="entry name" value="HEART DEVELOPMENT PROTEIN WITH EGF-LIKE DOMAINS 1"/>
    <property type="match status" value="1"/>
</dbReference>
<evidence type="ECO:0000256" key="8">
    <source>
        <dbReference type="ARBA" id="ARBA00023180"/>
    </source>
</evidence>
<keyword evidence="10" id="KW-1133">Transmembrane helix</keyword>
<evidence type="ECO:0000256" key="3">
    <source>
        <dbReference type="ARBA" id="ARBA00022536"/>
    </source>
</evidence>
<keyword evidence="4" id="KW-0732">Signal</keyword>
<evidence type="ECO:0000256" key="9">
    <source>
        <dbReference type="SAM" id="MobiDB-lite"/>
    </source>
</evidence>
<keyword evidence="6 10" id="KW-0472">Membrane</keyword>
<dbReference type="Proteomes" id="UP000324091">
    <property type="component" value="Chromosome 18"/>
</dbReference>
<reference evidence="11 12" key="1">
    <citation type="submission" date="2019-04" db="EMBL/GenBank/DDBJ databases">
        <title>Chromosome genome assembly for Takifugu flavidus.</title>
        <authorList>
            <person name="Xiao S."/>
        </authorList>
    </citation>
    <scope>NUCLEOTIDE SEQUENCE [LARGE SCALE GENOMIC DNA]</scope>
    <source>
        <strain evidence="11">HTHZ2018</strain>
        <tissue evidence="11">Muscle</tissue>
    </source>
</reference>
<evidence type="ECO:0000313" key="12">
    <source>
        <dbReference type="Proteomes" id="UP000324091"/>
    </source>
</evidence>
<keyword evidence="10" id="KW-0812">Transmembrane</keyword>
<proteinExistence type="predicted"/>
<accession>A0A5C6NW97</accession>
<evidence type="ECO:0000256" key="4">
    <source>
        <dbReference type="ARBA" id="ARBA00022729"/>
    </source>
</evidence>
<sequence>KDVCELDPYPCNRETANCTSANGNSQCPCLDGYIIDQFSSVSCKACESGFRADGDGCVPCMFLLKGFNCNDGSLLAVVVVSVVLGTALLAFVITSVLFVSRRSKTKSQKTKSSNPYLPQQPWKSGVSRLPRATTKWDESPPTESSQGVRSRPKLTMTNEGNRVVSLHDFLRCLPGELAPEAAHGVSAEAQTLEEGKSGSYNVKPAMKTFKEGKQQKSTDLVQGQENPSFLPEDRKT</sequence>
<keyword evidence="7" id="KW-1015">Disulfide bond</keyword>
<feature type="transmembrane region" description="Helical" evidence="10">
    <location>
        <begin position="74"/>
        <end position="99"/>
    </location>
</feature>
<dbReference type="EMBL" id="RHFK02000010">
    <property type="protein sequence ID" value="TWW70290.1"/>
    <property type="molecule type" value="Genomic_DNA"/>
</dbReference>
<evidence type="ECO:0000313" key="11">
    <source>
        <dbReference type="EMBL" id="TWW70290.1"/>
    </source>
</evidence>
<feature type="region of interest" description="Disordered" evidence="9">
    <location>
        <begin position="207"/>
        <end position="236"/>
    </location>
</feature>
<evidence type="ECO:0000256" key="1">
    <source>
        <dbReference type="ARBA" id="ARBA00004236"/>
    </source>
</evidence>